<dbReference type="AlphaFoldDB" id="A0A2T2WM59"/>
<gene>
    <name evidence="1" type="ORF">C7B43_20145</name>
</gene>
<dbReference type="EMBL" id="PXYT01000095">
    <property type="protein sequence ID" value="PSR23306.1"/>
    <property type="molecule type" value="Genomic_DNA"/>
</dbReference>
<name>A0A2T2WM59_9FIRM</name>
<protein>
    <submittedName>
        <fullName evidence="1">Uncharacterized protein</fullName>
    </submittedName>
</protein>
<evidence type="ECO:0000313" key="1">
    <source>
        <dbReference type="EMBL" id="PSR23306.1"/>
    </source>
</evidence>
<comment type="caution">
    <text evidence="1">The sequence shown here is derived from an EMBL/GenBank/DDBJ whole genome shotgun (WGS) entry which is preliminary data.</text>
</comment>
<dbReference type="Proteomes" id="UP000242699">
    <property type="component" value="Unassembled WGS sequence"/>
</dbReference>
<organism evidence="1 2">
    <name type="scientific">Sulfobacillus benefaciens</name>
    <dbReference type="NCBI Taxonomy" id="453960"/>
    <lineage>
        <taxon>Bacteria</taxon>
        <taxon>Bacillati</taxon>
        <taxon>Bacillota</taxon>
        <taxon>Clostridia</taxon>
        <taxon>Eubacteriales</taxon>
        <taxon>Clostridiales Family XVII. Incertae Sedis</taxon>
        <taxon>Sulfobacillus</taxon>
    </lineage>
</organism>
<evidence type="ECO:0000313" key="2">
    <source>
        <dbReference type="Proteomes" id="UP000242699"/>
    </source>
</evidence>
<accession>A0A2T2WM59</accession>
<proteinExistence type="predicted"/>
<sequence length="69" mass="7275">MPGTLDAVRVSGYRAACGLLRILRRGDDVGIARPQPPPRHATKAPEGLFDGFSLELVWSSADAASSSPL</sequence>
<reference evidence="1 2" key="1">
    <citation type="journal article" date="2014" name="BMC Genomics">
        <title>Comparison of environmental and isolate Sulfobacillus genomes reveals diverse carbon, sulfur, nitrogen, and hydrogen metabolisms.</title>
        <authorList>
            <person name="Justice N.B."/>
            <person name="Norman A."/>
            <person name="Brown C.T."/>
            <person name="Singh A."/>
            <person name="Thomas B.C."/>
            <person name="Banfield J.F."/>
        </authorList>
    </citation>
    <scope>NUCLEOTIDE SEQUENCE [LARGE SCALE GENOMIC DNA]</scope>
    <source>
        <strain evidence="1">AMDSBA1</strain>
    </source>
</reference>